<dbReference type="Gene3D" id="1.10.357.10">
    <property type="entry name" value="Tetracycline Repressor, domain 2"/>
    <property type="match status" value="1"/>
</dbReference>
<evidence type="ECO:0000313" key="8">
    <source>
        <dbReference type="EMBL" id="OBX28515.1"/>
    </source>
</evidence>
<evidence type="ECO:0000256" key="4">
    <source>
        <dbReference type="ARBA" id="ARBA00023125"/>
    </source>
</evidence>
<dbReference type="OrthoDB" id="329481at2"/>
<dbReference type="Pfam" id="PF02909">
    <property type="entry name" value="TetR_C_1"/>
    <property type="match status" value="1"/>
</dbReference>
<dbReference type="GO" id="GO:0045892">
    <property type="term" value="P:negative regulation of DNA-templated transcription"/>
    <property type="evidence" value="ECO:0007669"/>
    <property type="project" value="InterPro"/>
</dbReference>
<dbReference type="GO" id="GO:0003677">
    <property type="term" value="F:DNA binding"/>
    <property type="evidence" value="ECO:0007669"/>
    <property type="project" value="UniProtKB-UniRule"/>
</dbReference>
<dbReference type="Pfam" id="PF00440">
    <property type="entry name" value="TetR_N"/>
    <property type="match status" value="1"/>
</dbReference>
<gene>
    <name evidence="8" type="ORF">A9J31_05440</name>
</gene>
<dbReference type="InterPro" id="IPR036271">
    <property type="entry name" value="Tet_transcr_reg_TetR-rel_C_sf"/>
</dbReference>
<dbReference type="PRINTS" id="PR00455">
    <property type="entry name" value="HTHTETR"/>
</dbReference>
<dbReference type="PROSITE" id="PS50977">
    <property type="entry name" value="HTH_TETR_2"/>
    <property type="match status" value="1"/>
</dbReference>
<evidence type="ECO:0000256" key="3">
    <source>
        <dbReference type="ARBA" id="ARBA00023015"/>
    </source>
</evidence>
<evidence type="ECO:0000256" key="2">
    <source>
        <dbReference type="ARBA" id="ARBA00022491"/>
    </source>
</evidence>
<evidence type="ECO:0000259" key="7">
    <source>
        <dbReference type="PROSITE" id="PS50977"/>
    </source>
</evidence>
<dbReference type="InterPro" id="IPR009057">
    <property type="entry name" value="Homeodomain-like_sf"/>
</dbReference>
<dbReference type="PRINTS" id="PR00400">
    <property type="entry name" value="TETREPRESSOR"/>
</dbReference>
<proteinExistence type="predicted"/>
<keyword evidence="9" id="KW-1185">Reference proteome</keyword>
<keyword evidence="3" id="KW-0805">Transcription regulation</keyword>
<dbReference type="AlphaFoldDB" id="A0A1A7R8C9"/>
<evidence type="ECO:0000256" key="5">
    <source>
        <dbReference type="ARBA" id="ARBA00023163"/>
    </source>
</evidence>
<comment type="caution">
    <text evidence="8">The sequence shown here is derived from an EMBL/GenBank/DDBJ whole genome shotgun (WGS) entry which is preliminary data.</text>
</comment>
<dbReference type="SUPFAM" id="SSF48498">
    <property type="entry name" value="Tetracyclin repressor-like, C-terminal domain"/>
    <property type="match status" value="1"/>
</dbReference>
<feature type="DNA-binding region" description="H-T-H motif" evidence="6">
    <location>
        <begin position="37"/>
        <end position="56"/>
    </location>
</feature>
<dbReference type="SUPFAM" id="SSF46689">
    <property type="entry name" value="Homeodomain-like"/>
    <property type="match status" value="1"/>
</dbReference>
<dbReference type="RefSeq" id="WP_067764742.1">
    <property type="nucleotide sequence ID" value="NZ_LZDS01000025.1"/>
</dbReference>
<dbReference type="Proteomes" id="UP000185753">
    <property type="component" value="Unassembled WGS sequence"/>
</dbReference>
<keyword evidence="5" id="KW-0804">Transcription</keyword>
<reference evidence="9" key="1">
    <citation type="submission" date="2016-06" db="EMBL/GenBank/DDBJ databases">
        <authorList>
            <person name="Radolfova-Krizova L."/>
            <person name="Nemec A."/>
        </authorList>
    </citation>
    <scope>NUCLEOTIDE SEQUENCE [LARGE SCALE GENOMIC DNA]</scope>
    <source>
        <strain evidence="9">ANC 4275</strain>
    </source>
</reference>
<evidence type="ECO:0000256" key="6">
    <source>
        <dbReference type="PROSITE-ProRule" id="PRU00335"/>
    </source>
</evidence>
<dbReference type="EMBL" id="LZDS01000025">
    <property type="protein sequence ID" value="OBX28515.1"/>
    <property type="molecule type" value="Genomic_DNA"/>
</dbReference>
<evidence type="ECO:0000256" key="1">
    <source>
        <dbReference type="ARBA" id="ARBA00002856"/>
    </source>
</evidence>
<dbReference type="InterPro" id="IPR001647">
    <property type="entry name" value="HTH_TetR"/>
</dbReference>
<protein>
    <recommendedName>
        <fullName evidence="7">HTH tetR-type domain-containing protein</fullName>
    </recommendedName>
</protein>
<accession>A0A1A7R8C9</accession>
<evidence type="ECO:0000313" key="9">
    <source>
        <dbReference type="Proteomes" id="UP000185753"/>
    </source>
</evidence>
<name>A0A1A7R8C9_9GAMM</name>
<dbReference type="InterPro" id="IPR003012">
    <property type="entry name" value="Tet_transcr_reg_TetR"/>
</dbReference>
<keyword evidence="4 6" id="KW-0238">DNA-binding</keyword>
<dbReference type="InterPro" id="IPR004111">
    <property type="entry name" value="Repressor_TetR_C"/>
</dbReference>
<comment type="function">
    <text evidence="1">TetR is the repressor of the tetracycline resistance element; its N-terminal region forms a helix-turn-helix structure and binds DNA. Binding of tetracycline to TetR reduces the repressor affinity for the tetracycline resistance gene (tetA) promoter operator sites.</text>
</comment>
<feature type="domain" description="HTH tetR-type" evidence="7">
    <location>
        <begin position="14"/>
        <end position="74"/>
    </location>
</feature>
<keyword evidence="2" id="KW-0678">Repressor</keyword>
<dbReference type="STRING" id="1443941.A9J31_05440"/>
<dbReference type="GO" id="GO:0046677">
    <property type="term" value="P:response to antibiotic"/>
    <property type="evidence" value="ECO:0007669"/>
    <property type="project" value="InterPro"/>
</dbReference>
<sequence length="207" mass="24024">MSNQTENQKKSKVNLSKDLIIQTALGMIEEQGIEGFSLRKLAQKLNCEAMSIYYHMKNKEQILDQIVDFLISKIMFQNLIEDPKEQLIHIAKQWRTLAKEYPKFFPILAVHPLNTDIGYKFLNSILLVFKNANLAVKDASYFLRILNYYLIGMGIDEAKGYQLANHSLKLDAYPLLDDAKSYWTEKDQEKIFELGLNMLLANMLHMN</sequence>
<organism evidence="8 9">
    <name type="scientific">Acinetobacter gandensis</name>
    <dbReference type="NCBI Taxonomy" id="1443941"/>
    <lineage>
        <taxon>Bacteria</taxon>
        <taxon>Pseudomonadati</taxon>
        <taxon>Pseudomonadota</taxon>
        <taxon>Gammaproteobacteria</taxon>
        <taxon>Moraxellales</taxon>
        <taxon>Moraxellaceae</taxon>
        <taxon>Acinetobacter</taxon>
    </lineage>
</organism>